<evidence type="ECO:0000313" key="2">
    <source>
        <dbReference type="EMBL" id="JAD86753.1"/>
    </source>
</evidence>
<reference evidence="2" key="2">
    <citation type="journal article" date="2015" name="Data Brief">
        <title>Shoot transcriptome of the giant reed, Arundo donax.</title>
        <authorList>
            <person name="Barrero R.A."/>
            <person name="Guerrero F.D."/>
            <person name="Moolhuijzen P."/>
            <person name="Goolsby J.A."/>
            <person name="Tidwell J."/>
            <person name="Bellgard S.E."/>
            <person name="Bellgard M.I."/>
        </authorList>
    </citation>
    <scope>NUCLEOTIDE SEQUENCE</scope>
    <source>
        <tissue evidence="2">Shoot tissue taken approximately 20 cm above the soil surface</tissue>
    </source>
</reference>
<evidence type="ECO:0000256" key="1">
    <source>
        <dbReference type="SAM" id="MobiDB-lite"/>
    </source>
</evidence>
<organism evidence="2">
    <name type="scientific">Arundo donax</name>
    <name type="common">Giant reed</name>
    <name type="synonym">Donax arundinaceus</name>
    <dbReference type="NCBI Taxonomy" id="35708"/>
    <lineage>
        <taxon>Eukaryota</taxon>
        <taxon>Viridiplantae</taxon>
        <taxon>Streptophyta</taxon>
        <taxon>Embryophyta</taxon>
        <taxon>Tracheophyta</taxon>
        <taxon>Spermatophyta</taxon>
        <taxon>Magnoliopsida</taxon>
        <taxon>Liliopsida</taxon>
        <taxon>Poales</taxon>
        <taxon>Poaceae</taxon>
        <taxon>PACMAD clade</taxon>
        <taxon>Arundinoideae</taxon>
        <taxon>Arundineae</taxon>
        <taxon>Arundo</taxon>
    </lineage>
</organism>
<proteinExistence type="predicted"/>
<reference evidence="2" key="1">
    <citation type="submission" date="2014-09" db="EMBL/GenBank/DDBJ databases">
        <authorList>
            <person name="Magalhaes I.L.F."/>
            <person name="Oliveira U."/>
            <person name="Santos F.R."/>
            <person name="Vidigal T.H.D.A."/>
            <person name="Brescovit A.D."/>
            <person name="Santos A.J."/>
        </authorList>
    </citation>
    <scope>NUCLEOTIDE SEQUENCE</scope>
    <source>
        <tissue evidence="2">Shoot tissue taken approximately 20 cm above the soil surface</tissue>
    </source>
</reference>
<dbReference type="AlphaFoldDB" id="A0A0A9DJ94"/>
<sequence length="21" mass="2346">MVSSKNTPWPLDAKKIDQEAS</sequence>
<feature type="region of interest" description="Disordered" evidence="1">
    <location>
        <begin position="1"/>
        <end position="21"/>
    </location>
</feature>
<accession>A0A0A9DJ94</accession>
<protein>
    <submittedName>
        <fullName evidence="2">Uncharacterized protein</fullName>
    </submittedName>
</protein>
<dbReference type="EMBL" id="GBRH01211142">
    <property type="protein sequence ID" value="JAD86753.1"/>
    <property type="molecule type" value="Transcribed_RNA"/>
</dbReference>
<feature type="compositionally biased region" description="Basic and acidic residues" evidence="1">
    <location>
        <begin position="12"/>
        <end position="21"/>
    </location>
</feature>
<name>A0A0A9DJ94_ARUDO</name>